<evidence type="ECO:0000256" key="1">
    <source>
        <dbReference type="SAM" id="MobiDB-lite"/>
    </source>
</evidence>
<dbReference type="Pfam" id="PF20196">
    <property type="entry name" value="DUF6559"/>
    <property type="match status" value="1"/>
</dbReference>
<dbReference type="Proteomes" id="UP000037848">
    <property type="component" value="Unassembled WGS sequence"/>
</dbReference>
<evidence type="ECO:0000313" key="3">
    <source>
        <dbReference type="Proteomes" id="UP000037848"/>
    </source>
</evidence>
<keyword evidence="3" id="KW-1185">Reference proteome</keyword>
<feature type="compositionally biased region" description="Gly residues" evidence="1">
    <location>
        <begin position="120"/>
        <end position="136"/>
    </location>
</feature>
<reference evidence="2 3" key="1">
    <citation type="submission" date="2015-08" db="EMBL/GenBank/DDBJ databases">
        <title>Draft Genome Sequence of Pseudoalteromonas porphyrae UCD-SED14.</title>
        <authorList>
            <person name="Coil D.A."/>
            <person name="Jospin G."/>
            <person name="Lee R.D."/>
            <person name="Eisen J.A."/>
        </authorList>
    </citation>
    <scope>NUCLEOTIDE SEQUENCE [LARGE SCALE GENOMIC DNA]</scope>
    <source>
        <strain evidence="2 3">UCD-SED14</strain>
    </source>
</reference>
<dbReference type="EMBL" id="LHPH01000009">
    <property type="protein sequence ID" value="KPH63198.1"/>
    <property type="molecule type" value="Genomic_DNA"/>
</dbReference>
<organism evidence="2 3">
    <name type="scientific">Pseudoalteromonas porphyrae</name>
    <dbReference type="NCBI Taxonomy" id="187330"/>
    <lineage>
        <taxon>Bacteria</taxon>
        <taxon>Pseudomonadati</taxon>
        <taxon>Pseudomonadota</taxon>
        <taxon>Gammaproteobacteria</taxon>
        <taxon>Alteromonadales</taxon>
        <taxon>Pseudoalteromonadaceae</taxon>
        <taxon>Pseudoalteromonas</taxon>
    </lineage>
</organism>
<dbReference type="OrthoDB" id="6057961at2"/>
<dbReference type="RefSeq" id="WP_054454125.1">
    <property type="nucleotide sequence ID" value="NZ_LHPH01000009.1"/>
</dbReference>
<accession>A0A0N0LZR7</accession>
<proteinExistence type="predicted"/>
<dbReference type="PATRIC" id="fig|187330.3.peg.4034"/>
<dbReference type="InterPro" id="IPR046689">
    <property type="entry name" value="DUF6559"/>
</dbReference>
<feature type="region of interest" description="Disordered" evidence="1">
    <location>
        <begin position="114"/>
        <end position="136"/>
    </location>
</feature>
<evidence type="ECO:0000313" key="2">
    <source>
        <dbReference type="EMBL" id="KPH63198.1"/>
    </source>
</evidence>
<protein>
    <submittedName>
        <fullName evidence="2">Uncharacterized protein</fullName>
    </submittedName>
</protein>
<name>A0A0N0LZR7_9GAMM</name>
<comment type="caution">
    <text evidence="2">The sequence shown here is derived from an EMBL/GenBank/DDBJ whole genome shotgun (WGS) entry which is preliminary data.</text>
</comment>
<dbReference type="AlphaFoldDB" id="A0A0N0LZR7"/>
<gene>
    <name evidence="2" type="ORF">ADS77_09645</name>
</gene>
<sequence>MFQGFFKRRKIKKYARSLPLVLKAQYGYKKYYTQAQVDSVIKRKRIGNHSSTDVIDNCYAYAMYCSPAEFKNIYDSAGESCDYIAMRSDVSDTLFNGVSDFSFATLLAESSNSALNSSGSFGGGDGGTDGGGGGGD</sequence>